<evidence type="ECO:0000256" key="1">
    <source>
        <dbReference type="SAM" id="MobiDB-lite"/>
    </source>
</evidence>
<protein>
    <submittedName>
        <fullName evidence="2">DUF2971 domain-containing protein</fullName>
    </submittedName>
</protein>
<dbReference type="RefSeq" id="WP_191767208.1">
    <property type="nucleotide sequence ID" value="NZ_JACSPM010000006.1"/>
</dbReference>
<organism evidence="2 3">
    <name type="scientific">Microbacterium gallinarum</name>
    <dbReference type="NCBI Taxonomy" id="2762209"/>
    <lineage>
        <taxon>Bacteria</taxon>
        <taxon>Bacillati</taxon>
        <taxon>Actinomycetota</taxon>
        <taxon>Actinomycetes</taxon>
        <taxon>Micrococcales</taxon>
        <taxon>Microbacteriaceae</taxon>
        <taxon>Microbacterium</taxon>
    </lineage>
</organism>
<sequence length="327" mass="36077">MDDRVSLMASSDEPIAPGTDPPLGATLTEMVSRIGWPTWSGKVYHYTDGFGAHGILEKRRIFATAAFALNDTGEFLYGLERLRSGLERRPRTAAFAAAHDEVNSILENLAASGPMAPAYIFSTSTSPRVLSQYQNYSIGQGYSLEFDTSRELVAPNTGLITGAWLRVVYDLDKQAQLVDSTLTRLVDERDQEREFLDQRITHILTLAALSMKDDAFASEHEVRRVWMTWSAPKYRVSRRGLVPYVELAHEWPNAPGVVLFGWESNAGQDALQDHAARPDSILDIETAFVGPPAGLDLTAKARALHGHARQTGSPRFEVFDPGIAFVG</sequence>
<name>A0ABR8X6C7_9MICO</name>
<evidence type="ECO:0000313" key="2">
    <source>
        <dbReference type="EMBL" id="MBD8024875.1"/>
    </source>
</evidence>
<feature type="region of interest" description="Disordered" evidence="1">
    <location>
        <begin position="1"/>
        <end position="22"/>
    </location>
</feature>
<dbReference type="EMBL" id="JACSPM010000006">
    <property type="protein sequence ID" value="MBD8024875.1"/>
    <property type="molecule type" value="Genomic_DNA"/>
</dbReference>
<evidence type="ECO:0000313" key="3">
    <source>
        <dbReference type="Proteomes" id="UP000602532"/>
    </source>
</evidence>
<proteinExistence type="predicted"/>
<accession>A0ABR8X6C7</accession>
<dbReference type="Proteomes" id="UP000602532">
    <property type="component" value="Unassembled WGS sequence"/>
</dbReference>
<reference evidence="2 3" key="1">
    <citation type="submission" date="2020-08" db="EMBL/GenBank/DDBJ databases">
        <title>A Genomic Blueprint of the Chicken Gut Microbiome.</title>
        <authorList>
            <person name="Gilroy R."/>
            <person name="Ravi A."/>
            <person name="Getino M."/>
            <person name="Pursley I."/>
            <person name="Horton D.L."/>
            <person name="Alikhan N.-F."/>
            <person name="Baker D."/>
            <person name="Gharbi K."/>
            <person name="Hall N."/>
            <person name="Watson M."/>
            <person name="Adriaenssens E.M."/>
            <person name="Foster-Nyarko E."/>
            <person name="Jarju S."/>
            <person name="Secka A."/>
            <person name="Antonio M."/>
            <person name="Oren A."/>
            <person name="Chaudhuri R."/>
            <person name="La Ragione R.M."/>
            <person name="Hildebrand F."/>
            <person name="Pallen M.J."/>
        </authorList>
    </citation>
    <scope>NUCLEOTIDE SEQUENCE [LARGE SCALE GENOMIC DNA]</scope>
    <source>
        <strain evidence="2 3">Sa1CUA4</strain>
    </source>
</reference>
<comment type="caution">
    <text evidence="2">The sequence shown here is derived from an EMBL/GenBank/DDBJ whole genome shotgun (WGS) entry which is preliminary data.</text>
</comment>
<gene>
    <name evidence="2" type="ORF">H9622_14925</name>
</gene>
<keyword evidence="3" id="KW-1185">Reference proteome</keyword>